<dbReference type="Proteomes" id="UP000828390">
    <property type="component" value="Unassembled WGS sequence"/>
</dbReference>
<sequence>MVKTCGDGEDYSFCLLKNECFRFTNTDRPVPILAAGLSAARAYLRDKVRSILSARCREGFPC</sequence>
<proteinExistence type="predicted"/>
<gene>
    <name evidence="1" type="ORF">DPMN_161917</name>
</gene>
<protein>
    <submittedName>
        <fullName evidence="1">Uncharacterized protein</fullName>
    </submittedName>
</protein>
<reference evidence="1" key="2">
    <citation type="submission" date="2020-11" db="EMBL/GenBank/DDBJ databases">
        <authorList>
            <person name="McCartney M.A."/>
            <person name="Auch B."/>
            <person name="Kono T."/>
            <person name="Mallez S."/>
            <person name="Becker A."/>
            <person name="Gohl D.M."/>
            <person name="Silverstein K.A.T."/>
            <person name="Koren S."/>
            <person name="Bechman K.B."/>
            <person name="Herman A."/>
            <person name="Abrahante J.E."/>
            <person name="Garbe J."/>
        </authorList>
    </citation>
    <scope>NUCLEOTIDE SEQUENCE</scope>
    <source>
        <strain evidence="1">Duluth1</strain>
        <tissue evidence="1">Whole animal</tissue>
    </source>
</reference>
<dbReference type="EMBL" id="JAIWYP010000008">
    <property type="protein sequence ID" value="KAH3783967.1"/>
    <property type="molecule type" value="Genomic_DNA"/>
</dbReference>
<reference evidence="1" key="1">
    <citation type="journal article" date="2019" name="bioRxiv">
        <title>The Genome of the Zebra Mussel, Dreissena polymorpha: A Resource for Invasive Species Research.</title>
        <authorList>
            <person name="McCartney M.A."/>
            <person name="Auch B."/>
            <person name="Kono T."/>
            <person name="Mallez S."/>
            <person name="Zhang Y."/>
            <person name="Obille A."/>
            <person name="Becker A."/>
            <person name="Abrahante J.E."/>
            <person name="Garbe J."/>
            <person name="Badalamenti J.P."/>
            <person name="Herman A."/>
            <person name="Mangelson H."/>
            <person name="Liachko I."/>
            <person name="Sullivan S."/>
            <person name="Sone E.D."/>
            <person name="Koren S."/>
            <person name="Silverstein K.A.T."/>
            <person name="Beckman K.B."/>
            <person name="Gohl D.M."/>
        </authorList>
    </citation>
    <scope>NUCLEOTIDE SEQUENCE</scope>
    <source>
        <strain evidence="1">Duluth1</strain>
        <tissue evidence="1">Whole animal</tissue>
    </source>
</reference>
<accession>A0A9D4IT55</accession>
<dbReference type="AlphaFoldDB" id="A0A9D4IT55"/>
<evidence type="ECO:0000313" key="2">
    <source>
        <dbReference type="Proteomes" id="UP000828390"/>
    </source>
</evidence>
<name>A0A9D4IT55_DREPO</name>
<evidence type="ECO:0000313" key="1">
    <source>
        <dbReference type="EMBL" id="KAH3783967.1"/>
    </source>
</evidence>
<comment type="caution">
    <text evidence="1">The sequence shown here is derived from an EMBL/GenBank/DDBJ whole genome shotgun (WGS) entry which is preliminary data.</text>
</comment>
<organism evidence="1 2">
    <name type="scientific">Dreissena polymorpha</name>
    <name type="common">Zebra mussel</name>
    <name type="synonym">Mytilus polymorpha</name>
    <dbReference type="NCBI Taxonomy" id="45954"/>
    <lineage>
        <taxon>Eukaryota</taxon>
        <taxon>Metazoa</taxon>
        <taxon>Spiralia</taxon>
        <taxon>Lophotrochozoa</taxon>
        <taxon>Mollusca</taxon>
        <taxon>Bivalvia</taxon>
        <taxon>Autobranchia</taxon>
        <taxon>Heteroconchia</taxon>
        <taxon>Euheterodonta</taxon>
        <taxon>Imparidentia</taxon>
        <taxon>Neoheterodontei</taxon>
        <taxon>Myida</taxon>
        <taxon>Dreissenoidea</taxon>
        <taxon>Dreissenidae</taxon>
        <taxon>Dreissena</taxon>
    </lineage>
</organism>
<keyword evidence="2" id="KW-1185">Reference proteome</keyword>